<comment type="caution">
    <text evidence="1">The sequence shown here is derived from an EMBL/GenBank/DDBJ whole genome shotgun (WGS) entry which is preliminary data.</text>
</comment>
<dbReference type="OrthoDB" id="1434596at2759"/>
<evidence type="ECO:0000313" key="1">
    <source>
        <dbReference type="EMBL" id="OMP03982.1"/>
    </source>
</evidence>
<dbReference type="EMBL" id="AWUE01014350">
    <property type="protein sequence ID" value="OMP03982.1"/>
    <property type="molecule type" value="Genomic_DNA"/>
</dbReference>
<dbReference type="Proteomes" id="UP000187203">
    <property type="component" value="Unassembled WGS sequence"/>
</dbReference>
<proteinExistence type="predicted"/>
<dbReference type="AlphaFoldDB" id="A0A1R3KA69"/>
<keyword evidence="2" id="KW-1185">Reference proteome</keyword>
<evidence type="ECO:0008006" key="3">
    <source>
        <dbReference type="Google" id="ProtNLM"/>
    </source>
</evidence>
<accession>A0A1R3KA69</accession>
<reference evidence="2" key="1">
    <citation type="submission" date="2013-09" db="EMBL/GenBank/DDBJ databases">
        <title>Corchorus olitorius genome sequencing.</title>
        <authorList>
            <person name="Alam M."/>
            <person name="Haque M.S."/>
            <person name="Islam M.S."/>
            <person name="Emdad E.M."/>
            <person name="Islam M.M."/>
            <person name="Ahmed B."/>
            <person name="Halim A."/>
            <person name="Hossen Q.M.M."/>
            <person name="Hossain M.Z."/>
            <person name="Ahmed R."/>
            <person name="Khan M.M."/>
            <person name="Islam R."/>
            <person name="Rashid M.M."/>
            <person name="Khan S.A."/>
            <person name="Rahman M.S."/>
            <person name="Alam M."/>
            <person name="Yahiya A.S."/>
            <person name="Khan M.S."/>
            <person name="Azam M.S."/>
            <person name="Haque T."/>
            <person name="Lashkar M.Z.H."/>
            <person name="Akhand A.I."/>
            <person name="Morshed G."/>
            <person name="Roy S."/>
            <person name="Uddin K.S."/>
            <person name="Rabeya T."/>
            <person name="Hossain A.S."/>
            <person name="Chowdhury A."/>
            <person name="Snigdha A.R."/>
            <person name="Mortoza M.S."/>
            <person name="Matin S.A."/>
            <person name="Hoque S.M.E."/>
            <person name="Islam M.K."/>
            <person name="Roy D.K."/>
            <person name="Haider R."/>
            <person name="Moosa M.M."/>
            <person name="Elias S.M."/>
            <person name="Hasan A.M."/>
            <person name="Jahan S."/>
            <person name="Shafiuddin M."/>
            <person name="Mahmood N."/>
            <person name="Shommy N.S."/>
        </authorList>
    </citation>
    <scope>NUCLEOTIDE SEQUENCE [LARGE SCALE GENOMIC DNA]</scope>
    <source>
        <strain evidence="2">cv. O-4</strain>
    </source>
</reference>
<sequence>MELLKFNGTDFKSWYPKFEQYLEMEAVLEDFKPKVAMFAFEDPELHWHKFYITSIGGMENARWDSYLLALRKRFAFEGFADPLFDLVRLRHKGTVRSYYDDFMFLLNIAGIFEPHALSIFLANLKDDILGQLRLHKPSTLQQAGEISMLIESNLETTSKSLSYTKTTTTT</sequence>
<gene>
    <name evidence="1" type="ORF">COLO4_10045</name>
</gene>
<organism evidence="1 2">
    <name type="scientific">Corchorus olitorius</name>
    <dbReference type="NCBI Taxonomy" id="93759"/>
    <lineage>
        <taxon>Eukaryota</taxon>
        <taxon>Viridiplantae</taxon>
        <taxon>Streptophyta</taxon>
        <taxon>Embryophyta</taxon>
        <taxon>Tracheophyta</taxon>
        <taxon>Spermatophyta</taxon>
        <taxon>Magnoliopsida</taxon>
        <taxon>eudicotyledons</taxon>
        <taxon>Gunneridae</taxon>
        <taxon>Pentapetalae</taxon>
        <taxon>rosids</taxon>
        <taxon>malvids</taxon>
        <taxon>Malvales</taxon>
        <taxon>Malvaceae</taxon>
        <taxon>Grewioideae</taxon>
        <taxon>Apeibeae</taxon>
        <taxon>Corchorus</taxon>
    </lineage>
</organism>
<protein>
    <recommendedName>
        <fullName evidence="3">Retrotransposon gag protein</fullName>
    </recommendedName>
</protein>
<evidence type="ECO:0000313" key="2">
    <source>
        <dbReference type="Proteomes" id="UP000187203"/>
    </source>
</evidence>
<name>A0A1R3KA69_9ROSI</name>